<name>A0A4P6UVQ1_9BACL</name>
<proteinExistence type="predicted"/>
<dbReference type="Proteomes" id="UP000291151">
    <property type="component" value="Chromosome"/>
</dbReference>
<dbReference type="AlphaFoldDB" id="A0A4P6UVQ1"/>
<dbReference type="EMBL" id="CP036528">
    <property type="protein sequence ID" value="QBK26605.1"/>
    <property type="molecule type" value="Genomic_DNA"/>
</dbReference>
<keyword evidence="1" id="KW-1133">Transmembrane helix</keyword>
<evidence type="ECO:0000313" key="3">
    <source>
        <dbReference type="Proteomes" id="UP000291151"/>
    </source>
</evidence>
<protein>
    <submittedName>
        <fullName evidence="2">Uncharacterized protein</fullName>
    </submittedName>
</protein>
<evidence type="ECO:0000256" key="1">
    <source>
        <dbReference type="SAM" id="Phobius"/>
    </source>
</evidence>
<accession>A0A4P6UVQ1</accession>
<dbReference type="RefSeq" id="WP_208650294.1">
    <property type="nucleotide sequence ID" value="NZ_CP036528.1"/>
</dbReference>
<keyword evidence="1" id="KW-0472">Membrane</keyword>
<dbReference type="KEGG" id="uth:DKZ56_12565"/>
<keyword evidence="1" id="KW-0812">Transmembrane</keyword>
<sequence>MNHLLLYGYFLYFPEDKSAYIPAIVEMIFLVLLCLAVFFAVKRLSKRQEMKTKELEERILMEREKEKEKHTELK</sequence>
<keyword evidence="3" id="KW-1185">Reference proteome</keyword>
<reference evidence="2 3" key="1">
    <citation type="submission" date="2019-02" db="EMBL/GenBank/DDBJ databases">
        <title>Ureibacillus thermophilus.</title>
        <authorList>
            <person name="Sunny J.S."/>
            <person name="Natarajan A."/>
            <person name="Saleena L.M."/>
        </authorList>
    </citation>
    <scope>NUCLEOTIDE SEQUENCE [LARGE SCALE GENOMIC DNA]</scope>
    <source>
        <strain evidence="2 3">LM102</strain>
    </source>
</reference>
<feature type="transmembrane region" description="Helical" evidence="1">
    <location>
        <begin position="20"/>
        <end position="41"/>
    </location>
</feature>
<evidence type="ECO:0000313" key="2">
    <source>
        <dbReference type="EMBL" id="QBK26605.1"/>
    </source>
</evidence>
<organism evidence="2 3">
    <name type="scientific">Ureibacillus thermophilus</name>
    <dbReference type="NCBI Taxonomy" id="367743"/>
    <lineage>
        <taxon>Bacteria</taxon>
        <taxon>Bacillati</taxon>
        <taxon>Bacillota</taxon>
        <taxon>Bacilli</taxon>
        <taxon>Bacillales</taxon>
        <taxon>Caryophanaceae</taxon>
        <taxon>Ureibacillus</taxon>
    </lineage>
</organism>
<gene>
    <name evidence="2" type="ORF">DKZ56_12565</name>
</gene>